<keyword evidence="2" id="KW-0547">Nucleotide-binding</keyword>
<dbReference type="eggNOG" id="KOG2485">
    <property type="taxonomic scope" value="Eukaryota"/>
</dbReference>
<dbReference type="AlphaFoldDB" id="A0A022RQH0"/>
<dbReference type="GO" id="GO:0005739">
    <property type="term" value="C:mitochondrion"/>
    <property type="evidence" value="ECO:0000318"/>
    <property type="project" value="GO_Central"/>
</dbReference>
<evidence type="ECO:0000256" key="5">
    <source>
        <dbReference type="ARBA" id="ARBA00023128"/>
    </source>
</evidence>
<accession>A0A022RQH0</accession>
<evidence type="ECO:0000256" key="2">
    <source>
        <dbReference type="ARBA" id="ARBA00022741"/>
    </source>
</evidence>
<dbReference type="Pfam" id="PF01926">
    <property type="entry name" value="MMR_HSR1"/>
    <property type="match status" value="1"/>
</dbReference>
<evidence type="ECO:0000313" key="10">
    <source>
        <dbReference type="Proteomes" id="UP000030748"/>
    </source>
</evidence>
<protein>
    <recommendedName>
        <fullName evidence="8">CP-type G domain-containing protein</fullName>
    </recommendedName>
</protein>
<dbReference type="CDD" id="cd01856">
    <property type="entry name" value="YlqF"/>
    <property type="match status" value="1"/>
</dbReference>
<dbReference type="InterPro" id="IPR006073">
    <property type="entry name" value="GTP-bd"/>
</dbReference>
<evidence type="ECO:0000256" key="7">
    <source>
        <dbReference type="SAM" id="MobiDB-lite"/>
    </source>
</evidence>
<keyword evidence="6" id="KW-0342">GTP-binding</keyword>
<dbReference type="OMA" id="TDHTQDC"/>
<evidence type="ECO:0000313" key="9">
    <source>
        <dbReference type="EMBL" id="EYU42299.1"/>
    </source>
</evidence>
<dbReference type="InterPro" id="IPR027417">
    <property type="entry name" value="P-loop_NTPase"/>
</dbReference>
<dbReference type="SUPFAM" id="SSF52540">
    <property type="entry name" value="P-loop containing nucleoside triphosphate hydrolases"/>
    <property type="match status" value="1"/>
</dbReference>
<keyword evidence="10" id="KW-1185">Reference proteome</keyword>
<name>A0A022RQH0_ERYGU</name>
<dbReference type="GO" id="GO:0005525">
    <property type="term" value="F:GTP binding"/>
    <property type="evidence" value="ECO:0007669"/>
    <property type="project" value="UniProtKB-KW"/>
</dbReference>
<dbReference type="FunFam" id="3.40.50.300:FF:001008">
    <property type="entry name" value="Mitochondrial GTPase 1"/>
    <property type="match status" value="1"/>
</dbReference>
<gene>
    <name evidence="9" type="ORF">MIMGU_mgv1a024554mg</name>
</gene>
<dbReference type="PROSITE" id="PS51721">
    <property type="entry name" value="G_CP"/>
    <property type="match status" value="1"/>
</dbReference>
<dbReference type="Gene3D" id="3.40.50.300">
    <property type="entry name" value="P-loop containing nucleotide triphosphate hydrolases"/>
    <property type="match status" value="1"/>
</dbReference>
<keyword evidence="4" id="KW-0809">Transit peptide</keyword>
<evidence type="ECO:0000259" key="8">
    <source>
        <dbReference type="PROSITE" id="PS51721"/>
    </source>
</evidence>
<evidence type="ECO:0000256" key="1">
    <source>
        <dbReference type="ARBA" id="ARBA00004173"/>
    </source>
</evidence>
<dbReference type="PhylomeDB" id="A0A022RQH0"/>
<dbReference type="KEGG" id="egt:105952382"/>
<feature type="region of interest" description="Disordered" evidence="7">
    <location>
        <begin position="266"/>
        <end position="285"/>
    </location>
</feature>
<evidence type="ECO:0000256" key="3">
    <source>
        <dbReference type="ARBA" id="ARBA00022801"/>
    </source>
</evidence>
<dbReference type="PANTHER" id="PTHR45782:SF1">
    <property type="entry name" value="DAR GTPASE 2, MITOCHONDRIAL"/>
    <property type="match status" value="1"/>
</dbReference>
<dbReference type="STRING" id="4155.A0A022RQH0"/>
<reference evidence="9 10" key="1">
    <citation type="journal article" date="2013" name="Proc. Natl. Acad. Sci. U.S.A.">
        <title>Fine-scale variation in meiotic recombination in Mimulus inferred from population shotgun sequencing.</title>
        <authorList>
            <person name="Hellsten U."/>
            <person name="Wright K.M."/>
            <person name="Jenkins J."/>
            <person name="Shu S."/>
            <person name="Yuan Y."/>
            <person name="Wessler S.R."/>
            <person name="Schmutz J."/>
            <person name="Willis J.H."/>
            <person name="Rokhsar D.S."/>
        </authorList>
    </citation>
    <scope>NUCLEOTIDE SEQUENCE [LARGE SCALE GENOMIC DNA]</scope>
    <source>
        <strain evidence="10">cv. DUN x IM62</strain>
    </source>
</reference>
<feature type="domain" description="CP-type G" evidence="8">
    <location>
        <begin position="32"/>
        <end position="209"/>
    </location>
</feature>
<sequence>MAATNSLIQKIGKAVKAVAESKSSEWWYSPHMAAASRAVAERIPLVDLVLEVRDARIPLSSEYLQLRKHSSSSRRIIVLNKMDLANRTQTKEWVRFFEGQKCMAFGVNSHNRENIKEFLNFIQARVRELKKNDDSAHAISLMLVGIPNVGKSALANSLHQIGRIAAAEKGKLKHSVVSAQPGDTKSISSLKIASHPNIYVLDTPGVLPPDVSDDHVCSKLALTGAIKDTVVGEIELARYFLSILNLSDEYKPWGKLPRVETVGEVLTNNEGTSGPNKRRNKQYPSDHTQDFVVNNVRRTLFDAVSSFAGCLENGEDFARLIEEELEVLLKAFHIRLESEECKYCRVSRKLLNLYRTGRLGHYTLDPVPQ</sequence>
<keyword evidence="5" id="KW-0496">Mitochondrion</keyword>
<comment type="subcellular location">
    <subcellularLocation>
        <location evidence="1">Mitochondrion</location>
    </subcellularLocation>
</comment>
<proteinExistence type="predicted"/>
<keyword evidence="3" id="KW-0378">Hydrolase</keyword>
<evidence type="ECO:0000256" key="6">
    <source>
        <dbReference type="ARBA" id="ARBA00023134"/>
    </source>
</evidence>
<dbReference type="PANTHER" id="PTHR45782">
    <property type="entry name" value="MITOCHONDRIAL RIBOSOME-ASSOCIATED GTPASE 1"/>
    <property type="match status" value="1"/>
</dbReference>
<dbReference type="Proteomes" id="UP000030748">
    <property type="component" value="Unassembled WGS sequence"/>
</dbReference>
<evidence type="ECO:0000256" key="4">
    <source>
        <dbReference type="ARBA" id="ARBA00022946"/>
    </source>
</evidence>
<dbReference type="GO" id="GO:0003924">
    <property type="term" value="F:GTPase activity"/>
    <property type="evidence" value="ECO:0000318"/>
    <property type="project" value="GO_Central"/>
</dbReference>
<dbReference type="InterPro" id="IPR030378">
    <property type="entry name" value="G_CP_dom"/>
</dbReference>
<feature type="compositionally biased region" description="Polar residues" evidence="7">
    <location>
        <begin position="266"/>
        <end position="275"/>
    </location>
</feature>
<dbReference type="OrthoDB" id="269151at2759"/>
<dbReference type="EMBL" id="KI630297">
    <property type="protein sequence ID" value="EYU42299.1"/>
    <property type="molecule type" value="Genomic_DNA"/>
</dbReference>
<organism evidence="9 10">
    <name type="scientific">Erythranthe guttata</name>
    <name type="common">Yellow monkey flower</name>
    <name type="synonym">Mimulus guttatus</name>
    <dbReference type="NCBI Taxonomy" id="4155"/>
    <lineage>
        <taxon>Eukaryota</taxon>
        <taxon>Viridiplantae</taxon>
        <taxon>Streptophyta</taxon>
        <taxon>Embryophyta</taxon>
        <taxon>Tracheophyta</taxon>
        <taxon>Spermatophyta</taxon>
        <taxon>Magnoliopsida</taxon>
        <taxon>eudicotyledons</taxon>
        <taxon>Gunneridae</taxon>
        <taxon>Pentapetalae</taxon>
        <taxon>asterids</taxon>
        <taxon>lamiids</taxon>
        <taxon>Lamiales</taxon>
        <taxon>Phrymaceae</taxon>
        <taxon>Erythranthe</taxon>
    </lineage>
</organism>